<proteinExistence type="predicted"/>
<dbReference type="EMBL" id="FUKJ01000387">
    <property type="protein sequence ID" value="SJM94989.1"/>
    <property type="molecule type" value="Genomic_DNA"/>
</dbReference>
<organism evidence="1 2">
    <name type="scientific">Crenothrix polyspora</name>
    <dbReference type="NCBI Taxonomy" id="360316"/>
    <lineage>
        <taxon>Bacteria</taxon>
        <taxon>Pseudomonadati</taxon>
        <taxon>Pseudomonadota</taxon>
        <taxon>Gammaproteobacteria</taxon>
        <taxon>Methylococcales</taxon>
        <taxon>Crenotrichaceae</taxon>
        <taxon>Crenothrix</taxon>
    </lineage>
</organism>
<evidence type="ECO:0000313" key="2">
    <source>
        <dbReference type="Proteomes" id="UP000195442"/>
    </source>
</evidence>
<protein>
    <submittedName>
        <fullName evidence="1">Uncharacterized protein</fullName>
    </submittedName>
</protein>
<dbReference type="AlphaFoldDB" id="A0A1R4HFJ5"/>
<keyword evidence="2" id="KW-1185">Reference proteome</keyword>
<dbReference type="Proteomes" id="UP000195442">
    <property type="component" value="Unassembled WGS sequence"/>
</dbReference>
<gene>
    <name evidence="1" type="ORF">CRENPOLYSF2_4470002</name>
</gene>
<reference evidence="2" key="1">
    <citation type="submission" date="2017-02" db="EMBL/GenBank/DDBJ databases">
        <authorList>
            <person name="Daims H."/>
        </authorList>
    </citation>
    <scope>NUCLEOTIDE SEQUENCE [LARGE SCALE GENOMIC DNA]</scope>
</reference>
<accession>A0A1R4HFJ5</accession>
<evidence type="ECO:0000313" key="1">
    <source>
        <dbReference type="EMBL" id="SJM94989.1"/>
    </source>
</evidence>
<sequence>MLSCGLTSVVDHNNMIRESHNSATQRIPGLQPLISVVK</sequence>
<name>A0A1R4HFJ5_9GAMM</name>